<protein>
    <submittedName>
        <fullName evidence="3">Opacity protein</fullName>
    </submittedName>
</protein>
<evidence type="ECO:0000256" key="1">
    <source>
        <dbReference type="SAM" id="SignalP"/>
    </source>
</evidence>
<organism evidence="3 4">
    <name type="scientific">Paenimyroides marinum</name>
    <dbReference type="NCBI Taxonomy" id="1159016"/>
    <lineage>
        <taxon>Bacteria</taxon>
        <taxon>Pseudomonadati</taxon>
        <taxon>Bacteroidota</taxon>
        <taxon>Flavobacteriia</taxon>
        <taxon>Flavobacteriales</taxon>
        <taxon>Flavobacteriaceae</taxon>
        <taxon>Paenimyroides</taxon>
    </lineage>
</organism>
<keyword evidence="1" id="KW-0732">Signal</keyword>
<dbReference type="InterPro" id="IPR025665">
    <property type="entry name" value="Beta-barrel_OMP_2"/>
</dbReference>
<dbReference type="Pfam" id="PF13568">
    <property type="entry name" value="OMP_b-brl_2"/>
    <property type="match status" value="1"/>
</dbReference>
<dbReference type="EMBL" id="FNXE01000032">
    <property type="protein sequence ID" value="SEH92802.1"/>
    <property type="molecule type" value="Genomic_DNA"/>
</dbReference>
<dbReference type="OrthoDB" id="947434at2"/>
<feature type="chain" id="PRO_5011656832" evidence="1">
    <location>
        <begin position="21"/>
        <end position="200"/>
    </location>
</feature>
<reference evidence="3 4" key="1">
    <citation type="submission" date="2016-10" db="EMBL/GenBank/DDBJ databases">
        <authorList>
            <person name="de Groot N.N."/>
        </authorList>
    </citation>
    <scope>NUCLEOTIDE SEQUENCE [LARGE SCALE GENOMIC DNA]</scope>
    <source>
        <strain evidence="3 4">CGMCC 1.10825</strain>
    </source>
</reference>
<sequence>MKKVILSMIALIAAGASAFAQQQVKFGPKAGVNFANLSNIGFDNEMKTGFYVGAFAEIKFNDKFSIQPELLYSSQGTKVSEVLIPFGSIEAKWNLDYINIPILAKYYIVDGFSVEAGPQIGFLVKSETKVESGSSAGTIDTKSSRNSTDFGLGLGLAYDLPMGLFVNGRYNLGFSDIMKDNNGDAIKNNVIQIGIGYKFE</sequence>
<dbReference type="Gene3D" id="2.40.160.20">
    <property type="match status" value="1"/>
</dbReference>
<dbReference type="InterPro" id="IPR011250">
    <property type="entry name" value="OMP/PagP_B-barrel"/>
</dbReference>
<evidence type="ECO:0000259" key="2">
    <source>
        <dbReference type="Pfam" id="PF13568"/>
    </source>
</evidence>
<feature type="signal peptide" evidence="1">
    <location>
        <begin position="1"/>
        <end position="20"/>
    </location>
</feature>
<feature type="domain" description="Outer membrane protein beta-barrel" evidence="2">
    <location>
        <begin position="19"/>
        <end position="178"/>
    </location>
</feature>
<dbReference type="SUPFAM" id="SSF56925">
    <property type="entry name" value="OMPA-like"/>
    <property type="match status" value="1"/>
</dbReference>
<evidence type="ECO:0000313" key="3">
    <source>
        <dbReference type="EMBL" id="SEH92802.1"/>
    </source>
</evidence>
<dbReference type="RefSeq" id="WP_091100523.1">
    <property type="nucleotide sequence ID" value="NZ_FNXE01000032.1"/>
</dbReference>
<accession>A0A1H6LVH0</accession>
<dbReference type="Proteomes" id="UP000199634">
    <property type="component" value="Unassembled WGS sequence"/>
</dbReference>
<dbReference type="STRING" id="1159016.SAMN02927937_02190"/>
<keyword evidence="4" id="KW-1185">Reference proteome</keyword>
<dbReference type="AlphaFoldDB" id="A0A1H6LVH0"/>
<proteinExistence type="predicted"/>
<gene>
    <name evidence="3" type="ORF">SAMN02927937_02190</name>
</gene>
<name>A0A1H6LVH0_9FLAO</name>
<evidence type="ECO:0000313" key="4">
    <source>
        <dbReference type="Proteomes" id="UP000199634"/>
    </source>
</evidence>